<protein>
    <submittedName>
        <fullName evidence="8">TrbL/VirB6 plasmid conjugal transfer protein</fullName>
    </submittedName>
</protein>
<feature type="compositionally biased region" description="Polar residues" evidence="6">
    <location>
        <begin position="341"/>
        <end position="351"/>
    </location>
</feature>
<keyword evidence="3 7" id="KW-0812">Transmembrane</keyword>
<evidence type="ECO:0000256" key="3">
    <source>
        <dbReference type="ARBA" id="ARBA00022692"/>
    </source>
</evidence>
<feature type="transmembrane region" description="Helical" evidence="7">
    <location>
        <begin position="160"/>
        <end position="179"/>
    </location>
</feature>
<feature type="region of interest" description="Disordered" evidence="6">
    <location>
        <begin position="313"/>
        <end position="351"/>
    </location>
</feature>
<dbReference type="EMBL" id="JYFE01000031">
    <property type="protein sequence ID" value="KIT16566.1"/>
    <property type="molecule type" value="Genomic_DNA"/>
</dbReference>
<dbReference type="OrthoDB" id="7819992at2"/>
<comment type="caution">
    <text evidence="8">The sequence shown here is derived from an EMBL/GenBank/DDBJ whole genome shotgun (WGS) entry which is preliminary data.</text>
</comment>
<name>A0A0D1EI40_9RHOB</name>
<dbReference type="Proteomes" id="UP000032232">
    <property type="component" value="Unassembled WGS sequence"/>
</dbReference>
<dbReference type="RefSeq" id="WP_043918496.1">
    <property type="nucleotide sequence ID" value="NZ_FZPF01000017.1"/>
</dbReference>
<feature type="transmembrane region" description="Helical" evidence="7">
    <location>
        <begin position="133"/>
        <end position="154"/>
    </location>
</feature>
<dbReference type="GO" id="GO:0030255">
    <property type="term" value="P:protein secretion by the type IV secretion system"/>
    <property type="evidence" value="ECO:0007669"/>
    <property type="project" value="InterPro"/>
</dbReference>
<evidence type="ECO:0000256" key="1">
    <source>
        <dbReference type="ARBA" id="ARBA00004141"/>
    </source>
</evidence>
<comment type="subcellular location">
    <subcellularLocation>
        <location evidence="1">Membrane</location>
        <topology evidence="1">Multi-pass membrane protein</topology>
    </subcellularLocation>
</comment>
<keyword evidence="9" id="KW-1185">Reference proteome</keyword>
<gene>
    <name evidence="8" type="ORF">jaqu_16610</name>
</gene>
<feature type="compositionally biased region" description="Low complexity" evidence="6">
    <location>
        <begin position="313"/>
        <end position="325"/>
    </location>
</feature>
<keyword evidence="5 7" id="KW-0472">Membrane</keyword>
<evidence type="ECO:0000313" key="8">
    <source>
        <dbReference type="EMBL" id="KIT16566.1"/>
    </source>
</evidence>
<feature type="transmembrane region" description="Helical" evidence="7">
    <location>
        <begin position="30"/>
        <end position="49"/>
    </location>
</feature>
<dbReference type="PATRIC" id="fig|935700.4.peg.1723"/>
<evidence type="ECO:0000313" key="9">
    <source>
        <dbReference type="Proteomes" id="UP000032232"/>
    </source>
</evidence>
<reference evidence="8 9" key="1">
    <citation type="submission" date="2015-02" db="EMBL/GenBank/DDBJ databases">
        <title>Genome Sequence of Jannaschia aquimarina DSM28248, a member of the Roseobacter clade.</title>
        <authorList>
            <person name="Voget S."/>
            <person name="Daniel R."/>
        </authorList>
    </citation>
    <scope>NUCLEOTIDE SEQUENCE [LARGE SCALE GENOMIC DNA]</scope>
    <source>
        <strain evidence="8 9">GSW-M26</strain>
    </source>
</reference>
<evidence type="ECO:0000256" key="6">
    <source>
        <dbReference type="SAM" id="MobiDB-lite"/>
    </source>
</evidence>
<feature type="transmembrane region" description="Helical" evidence="7">
    <location>
        <begin position="236"/>
        <end position="255"/>
    </location>
</feature>
<feature type="transmembrane region" description="Helical" evidence="7">
    <location>
        <begin position="61"/>
        <end position="79"/>
    </location>
</feature>
<dbReference type="Pfam" id="PF04610">
    <property type="entry name" value="TrbL"/>
    <property type="match status" value="1"/>
</dbReference>
<proteinExistence type="inferred from homology"/>
<dbReference type="AlphaFoldDB" id="A0A0D1EI40"/>
<evidence type="ECO:0000256" key="7">
    <source>
        <dbReference type="SAM" id="Phobius"/>
    </source>
</evidence>
<evidence type="ECO:0000256" key="4">
    <source>
        <dbReference type="ARBA" id="ARBA00022989"/>
    </source>
</evidence>
<comment type="similarity">
    <text evidence="2">Belongs to the TrbL/VirB6 family.</text>
</comment>
<feature type="transmembrane region" description="Helical" evidence="7">
    <location>
        <begin position="191"/>
        <end position="216"/>
    </location>
</feature>
<dbReference type="STRING" id="935700.jaqu_16610"/>
<accession>A0A0D1EI40</accession>
<dbReference type="InterPro" id="IPR007688">
    <property type="entry name" value="Conjugal_tfr_TrbL/VirB6"/>
</dbReference>
<sequence>MGFIETIYTDTITFLDGIGETQFGQIGTAIAGPAQILAALVALLVLINMSMQWRPIDARDSLLLFVKLILVALFLQNWTQFNAVVSALYDLFDSVSTSFLDVAGSSSGTTFARELDQLIERQADAFNITAGRLNILGSVLNALMLFLIAIFGAFATLAMVAARVVLTLLISLAPLAIMASLSEKTKSYFEAWVSALMSMLLFPVLIAGVFATILAMSRAAIDPLGDEINTMGDLTPLLMVVVLSIILVAASPFILTQITGSFQLGAFAGTLARGSIAPATAVGGRLVGAAKRAPAAGRDWTARLTQAAEAEARQSVAAQQSSQSADGRAGKLAAGSARVQRVQSMRTGRGK</sequence>
<dbReference type="GO" id="GO:0016020">
    <property type="term" value="C:membrane"/>
    <property type="evidence" value="ECO:0007669"/>
    <property type="project" value="UniProtKB-SubCell"/>
</dbReference>
<keyword evidence="4 7" id="KW-1133">Transmembrane helix</keyword>
<organism evidence="8 9">
    <name type="scientific">Jannaschia aquimarina</name>
    <dbReference type="NCBI Taxonomy" id="935700"/>
    <lineage>
        <taxon>Bacteria</taxon>
        <taxon>Pseudomonadati</taxon>
        <taxon>Pseudomonadota</taxon>
        <taxon>Alphaproteobacteria</taxon>
        <taxon>Rhodobacterales</taxon>
        <taxon>Roseobacteraceae</taxon>
        <taxon>Jannaschia</taxon>
    </lineage>
</organism>
<evidence type="ECO:0000256" key="2">
    <source>
        <dbReference type="ARBA" id="ARBA00007802"/>
    </source>
</evidence>
<evidence type="ECO:0000256" key="5">
    <source>
        <dbReference type="ARBA" id="ARBA00023136"/>
    </source>
</evidence>